<dbReference type="Proteomes" id="UP001185737">
    <property type="component" value="Unassembled WGS sequence"/>
</dbReference>
<feature type="domain" description="PPC" evidence="1">
    <location>
        <begin position="187"/>
        <end position="308"/>
    </location>
</feature>
<dbReference type="RefSeq" id="WP_317568759.1">
    <property type="nucleotide sequence ID" value="NZ_JAWLKA010000007.1"/>
</dbReference>
<dbReference type="EMBL" id="JAWLKA010000007">
    <property type="protein sequence ID" value="MDV6281819.1"/>
    <property type="molecule type" value="Genomic_DNA"/>
</dbReference>
<dbReference type="SUPFAM" id="SSF117856">
    <property type="entry name" value="AF0104/ALDC/Ptd012-like"/>
    <property type="match status" value="2"/>
</dbReference>
<sequence>MTTLTDRVLPEVRYLTQPGTPLPQRIDAYPTTLHPISVELPAGTPLLEALRQTVFEQGYSSAFGELRGGTFTSFDYYIPAVCQAGTSVATFSDPITGRSPATFMRGGLTIGLRDSEVFTHCHAQFVDADGIMRAGHLIPESVIVGAGVTADLYASRDVAMTVLPDTEINFSVFQPQPAAPMKPAVNASGGLRSVVARVHPNIDIIEAIENLAEEHGFETAVIRGKIGSFVGATLVQGDQLVSAPGPAVEVMYLDGGVRRDETGTIRAELTCAAAAVDGNVYSGALVRGHNPIAMTFELALSEPAEATQ</sequence>
<dbReference type="InterPro" id="IPR005175">
    <property type="entry name" value="PPC_dom"/>
</dbReference>
<proteinExistence type="predicted"/>
<evidence type="ECO:0000259" key="1">
    <source>
        <dbReference type="PROSITE" id="PS51742"/>
    </source>
</evidence>
<keyword evidence="3" id="KW-1185">Reference proteome</keyword>
<protein>
    <submittedName>
        <fullName evidence="2">DUF296 domain-containing protein</fullName>
    </submittedName>
</protein>
<evidence type="ECO:0000313" key="2">
    <source>
        <dbReference type="EMBL" id="MDV6281819.1"/>
    </source>
</evidence>
<dbReference type="Gene3D" id="3.30.1330.80">
    <property type="entry name" value="Hypothetical protein, similar to alpha- acetolactate decarboxylase, domain 2"/>
    <property type="match status" value="2"/>
</dbReference>
<dbReference type="PROSITE" id="PS51742">
    <property type="entry name" value="PPC"/>
    <property type="match status" value="1"/>
</dbReference>
<dbReference type="Pfam" id="PF03479">
    <property type="entry name" value="PCC"/>
    <property type="match status" value="1"/>
</dbReference>
<evidence type="ECO:0000313" key="3">
    <source>
        <dbReference type="Proteomes" id="UP001185737"/>
    </source>
</evidence>
<gene>
    <name evidence="2" type="ORF">R3Q59_15025</name>
</gene>
<reference evidence="2 3" key="1">
    <citation type="submission" date="2023-10" db="EMBL/GenBank/DDBJ databases">
        <title>Development of a sustainable strategy for remediation of hydrocarbon-contaminated territories based on the waste exchange concept.</title>
        <authorList>
            <person name="Krivoruchko A."/>
        </authorList>
    </citation>
    <scope>NUCLEOTIDE SEQUENCE [LARGE SCALE GENOMIC DNA]</scope>
    <source>
        <strain evidence="2 3">IEGM 60</strain>
    </source>
</reference>
<organism evidence="2 3">
    <name type="scientific">Rhodococcus jostii</name>
    <dbReference type="NCBI Taxonomy" id="132919"/>
    <lineage>
        <taxon>Bacteria</taxon>
        <taxon>Bacillati</taxon>
        <taxon>Actinomycetota</taxon>
        <taxon>Actinomycetes</taxon>
        <taxon>Mycobacteriales</taxon>
        <taxon>Nocardiaceae</taxon>
        <taxon>Rhodococcus</taxon>
    </lineage>
</organism>
<accession>A0ABU4CEA1</accession>
<comment type="caution">
    <text evidence="2">The sequence shown here is derived from an EMBL/GenBank/DDBJ whole genome shotgun (WGS) entry which is preliminary data.</text>
</comment>
<name>A0ABU4CEA1_RHOJO</name>